<organism evidence="3 4">
    <name type="scientific">Dermacoccus abyssi</name>
    <dbReference type="NCBI Taxonomy" id="322596"/>
    <lineage>
        <taxon>Bacteria</taxon>
        <taxon>Bacillati</taxon>
        <taxon>Actinomycetota</taxon>
        <taxon>Actinomycetes</taxon>
        <taxon>Micrococcales</taxon>
        <taxon>Dermacoccaceae</taxon>
        <taxon>Dermacoccus</taxon>
    </lineage>
</organism>
<proteinExistence type="predicted"/>
<evidence type="ECO:0000313" key="4">
    <source>
        <dbReference type="Proteomes" id="UP000323565"/>
    </source>
</evidence>
<reference evidence="3 4" key="1">
    <citation type="submission" date="2019-08" db="EMBL/GenBank/DDBJ databases">
        <title>Dermacoccus abyssi strain HZAU 226, whole genome Nanopore sequencing project.</title>
        <authorList>
            <person name="Guo A."/>
            <person name="Zhang X."/>
            <person name="Ruan Y."/>
            <person name="Liu W."/>
            <person name="Chen Q."/>
            <person name="Gu L."/>
        </authorList>
    </citation>
    <scope>NUCLEOTIDE SEQUENCE [LARGE SCALE GENOMIC DNA]</scope>
    <source>
        <strain evidence="3 4">HZAU 226</strain>
    </source>
</reference>
<sequence length="84" mass="9385">MYAKVYGFPRAANPGTSNHGYGRAMDLLGNTSALAEGRSKSPFEFGSTADTWLTLNGKAYGWDRPEHLDKNGTNPEYWHYNWIG</sequence>
<evidence type="ECO:0000313" key="3">
    <source>
        <dbReference type="EMBL" id="QEH92365.1"/>
    </source>
</evidence>
<gene>
    <name evidence="3" type="ORF">FV141_01525</name>
</gene>
<accession>A0ABX5Z9B2</accession>
<dbReference type="EMBL" id="CP043031">
    <property type="protein sequence ID" value="QEH92365.1"/>
    <property type="molecule type" value="Genomic_DNA"/>
</dbReference>
<dbReference type="Proteomes" id="UP000323565">
    <property type="component" value="Chromosome"/>
</dbReference>
<dbReference type="InterPro" id="IPR003709">
    <property type="entry name" value="VanY-like_core_dom"/>
</dbReference>
<name>A0ABX5Z9B2_9MICO</name>
<dbReference type="Pfam" id="PF02557">
    <property type="entry name" value="VanY"/>
    <property type="match status" value="1"/>
</dbReference>
<feature type="domain" description="D-alanyl-D-alanine carboxypeptidase-like core" evidence="2">
    <location>
        <begin position="12"/>
        <end position="84"/>
    </location>
</feature>
<keyword evidence="4" id="KW-1185">Reference proteome</keyword>
<evidence type="ECO:0000259" key="2">
    <source>
        <dbReference type="Pfam" id="PF02557"/>
    </source>
</evidence>
<evidence type="ECO:0000256" key="1">
    <source>
        <dbReference type="SAM" id="MobiDB-lite"/>
    </source>
</evidence>
<feature type="region of interest" description="Disordered" evidence="1">
    <location>
        <begin position="1"/>
        <end position="20"/>
    </location>
</feature>
<dbReference type="SUPFAM" id="SSF55166">
    <property type="entry name" value="Hedgehog/DD-peptidase"/>
    <property type="match status" value="1"/>
</dbReference>
<dbReference type="InterPro" id="IPR009045">
    <property type="entry name" value="Zn_M74/Hedgehog-like"/>
</dbReference>
<protein>
    <recommendedName>
        <fullName evidence="2">D-alanyl-D-alanine carboxypeptidase-like core domain-containing protein</fullName>
    </recommendedName>
</protein>
<dbReference type="Gene3D" id="3.30.1380.10">
    <property type="match status" value="1"/>
</dbReference>